<dbReference type="EMBL" id="QJSY01000065">
    <property type="protein sequence ID" value="PYE53430.1"/>
    <property type="molecule type" value="Genomic_DNA"/>
</dbReference>
<evidence type="ECO:0000313" key="1">
    <source>
        <dbReference type="EMBL" id="PYE53430.1"/>
    </source>
</evidence>
<dbReference type="SUPFAM" id="SSF141571">
    <property type="entry name" value="Pentapeptide repeat-like"/>
    <property type="match status" value="1"/>
</dbReference>
<protein>
    <recommendedName>
        <fullName evidence="3">Pentapeptide repeat-containing protein</fullName>
    </recommendedName>
</protein>
<organism evidence="1 2">
    <name type="scientific">Shewanella chilikensis</name>
    <dbReference type="NCBI Taxonomy" id="558541"/>
    <lineage>
        <taxon>Bacteria</taxon>
        <taxon>Pseudomonadati</taxon>
        <taxon>Pseudomonadota</taxon>
        <taxon>Gammaproteobacteria</taxon>
        <taxon>Alteromonadales</taxon>
        <taxon>Shewanellaceae</taxon>
        <taxon>Shewanella</taxon>
    </lineage>
</organism>
<comment type="caution">
    <text evidence="1">The sequence shown here is derived from an EMBL/GenBank/DDBJ whole genome shotgun (WGS) entry which is preliminary data.</text>
</comment>
<accession>A0ABX5PHE1</accession>
<proteinExistence type="predicted"/>
<reference evidence="1 2" key="1">
    <citation type="submission" date="2018-06" db="EMBL/GenBank/DDBJ databases">
        <title>Genomic Encyclopedia of Type Strains, Phase III (KMG-III): the genomes of soil and plant-associated and newly described type strains.</title>
        <authorList>
            <person name="Whitman W."/>
        </authorList>
    </citation>
    <scope>NUCLEOTIDE SEQUENCE [LARGE SCALE GENOMIC DNA]</scope>
    <source>
        <strain evidence="1 2">JC5</strain>
    </source>
</reference>
<sequence>GCDLTFADLDGLDPRRVNLEGVKICAWQQEQLLEPLGVIVLPD</sequence>
<gene>
    <name evidence="1" type="ORF">C8J23_1651</name>
</gene>
<keyword evidence="2" id="KW-1185">Reference proteome</keyword>
<dbReference type="Proteomes" id="UP000247584">
    <property type="component" value="Unassembled WGS sequence"/>
</dbReference>
<evidence type="ECO:0000313" key="2">
    <source>
        <dbReference type="Proteomes" id="UP000247584"/>
    </source>
</evidence>
<feature type="non-terminal residue" evidence="1">
    <location>
        <position position="1"/>
    </location>
</feature>
<name>A0ABX5PHE1_9GAMM</name>
<evidence type="ECO:0008006" key="3">
    <source>
        <dbReference type="Google" id="ProtNLM"/>
    </source>
</evidence>